<evidence type="ECO:0000256" key="5">
    <source>
        <dbReference type="ARBA" id="ARBA00018125"/>
    </source>
</evidence>
<gene>
    <name evidence="16" type="ORF">LTR69_000848</name>
</gene>
<evidence type="ECO:0000259" key="15">
    <source>
        <dbReference type="Pfam" id="PF12632"/>
    </source>
</evidence>
<evidence type="ECO:0000256" key="8">
    <source>
        <dbReference type="ARBA" id="ARBA00022949"/>
    </source>
</evidence>
<evidence type="ECO:0000256" key="2">
    <source>
        <dbReference type="ARBA" id="ARBA00004536"/>
    </source>
</evidence>
<evidence type="ECO:0000256" key="3">
    <source>
        <dbReference type="ARBA" id="ARBA00004651"/>
    </source>
</evidence>
<keyword evidence="12" id="KW-0539">Nucleus</keyword>
<keyword evidence="17" id="KW-1185">Reference proteome</keyword>
<dbReference type="InterPro" id="IPR026859">
    <property type="entry name" value="Myosin-bd"/>
</dbReference>
<dbReference type="EMBL" id="JAVRRF010000001">
    <property type="protein sequence ID" value="KAK5068727.1"/>
    <property type="molecule type" value="Genomic_DNA"/>
</dbReference>
<keyword evidence="11 14" id="KW-0472">Membrane</keyword>
<feature type="region of interest" description="Disordered" evidence="13">
    <location>
        <begin position="462"/>
        <end position="488"/>
    </location>
</feature>
<dbReference type="InterPro" id="IPR026858">
    <property type="entry name" value="Vezatin"/>
</dbReference>
<evidence type="ECO:0000256" key="1">
    <source>
        <dbReference type="ARBA" id="ARBA00004123"/>
    </source>
</evidence>
<dbReference type="Pfam" id="PF12632">
    <property type="entry name" value="Vezatin"/>
    <property type="match status" value="1"/>
</dbReference>
<comment type="subcellular location">
    <subcellularLocation>
        <location evidence="2">Cell junction</location>
        <location evidence="2">Adherens junction</location>
    </subcellularLocation>
    <subcellularLocation>
        <location evidence="3">Cell membrane</location>
        <topology evidence="3">Multi-pass membrane protein</topology>
    </subcellularLocation>
    <subcellularLocation>
        <location evidence="1">Nucleus</location>
    </subcellularLocation>
</comment>
<evidence type="ECO:0000256" key="6">
    <source>
        <dbReference type="ARBA" id="ARBA00022475"/>
    </source>
</evidence>
<evidence type="ECO:0000256" key="12">
    <source>
        <dbReference type="ARBA" id="ARBA00023242"/>
    </source>
</evidence>
<protein>
    <recommendedName>
        <fullName evidence="5">Vezatin</fullName>
    </recommendedName>
</protein>
<evidence type="ECO:0000256" key="4">
    <source>
        <dbReference type="ARBA" id="ARBA00007245"/>
    </source>
</evidence>
<feature type="region of interest" description="Disordered" evidence="13">
    <location>
        <begin position="555"/>
        <end position="589"/>
    </location>
</feature>
<dbReference type="PANTHER" id="PTHR15989">
    <property type="entry name" value="VEZATIN"/>
    <property type="match status" value="1"/>
</dbReference>
<feature type="transmembrane region" description="Helical" evidence="14">
    <location>
        <begin position="236"/>
        <end position="257"/>
    </location>
</feature>
<reference evidence="16 17" key="1">
    <citation type="submission" date="2023-08" db="EMBL/GenBank/DDBJ databases">
        <title>Black Yeasts Isolated from many extreme environments.</title>
        <authorList>
            <person name="Coleine C."/>
            <person name="Stajich J.E."/>
            <person name="Selbmann L."/>
        </authorList>
    </citation>
    <scope>NUCLEOTIDE SEQUENCE [LARGE SCALE GENOMIC DNA]</scope>
    <source>
        <strain evidence="16 17">CCFEE 6328</strain>
    </source>
</reference>
<evidence type="ECO:0000256" key="10">
    <source>
        <dbReference type="ARBA" id="ARBA00023054"/>
    </source>
</evidence>
<dbReference type="PANTHER" id="PTHR15989:SF5">
    <property type="entry name" value="VEZATIN"/>
    <property type="match status" value="1"/>
</dbReference>
<organism evidence="16 17">
    <name type="scientific">Exophiala sideris</name>
    <dbReference type="NCBI Taxonomy" id="1016849"/>
    <lineage>
        <taxon>Eukaryota</taxon>
        <taxon>Fungi</taxon>
        <taxon>Dikarya</taxon>
        <taxon>Ascomycota</taxon>
        <taxon>Pezizomycotina</taxon>
        <taxon>Eurotiomycetes</taxon>
        <taxon>Chaetothyriomycetidae</taxon>
        <taxon>Chaetothyriales</taxon>
        <taxon>Herpotrichiellaceae</taxon>
        <taxon>Exophiala</taxon>
    </lineage>
</organism>
<evidence type="ECO:0000313" key="17">
    <source>
        <dbReference type="Proteomes" id="UP001345691"/>
    </source>
</evidence>
<keyword evidence="10" id="KW-0175">Coiled coil</keyword>
<evidence type="ECO:0000256" key="13">
    <source>
        <dbReference type="SAM" id="MobiDB-lite"/>
    </source>
</evidence>
<comment type="caution">
    <text evidence="16">The sequence shown here is derived from an EMBL/GenBank/DDBJ whole genome shotgun (WGS) entry which is preliminary data.</text>
</comment>
<dbReference type="Proteomes" id="UP001345691">
    <property type="component" value="Unassembled WGS sequence"/>
</dbReference>
<accession>A0ABR0JS41</accession>
<comment type="similarity">
    <text evidence="4">Belongs to the vezatin family.</text>
</comment>
<feature type="domain" description="Myosin-binding" evidence="15">
    <location>
        <begin position="217"/>
        <end position="507"/>
    </location>
</feature>
<keyword evidence="8" id="KW-0965">Cell junction</keyword>
<evidence type="ECO:0000256" key="9">
    <source>
        <dbReference type="ARBA" id="ARBA00022989"/>
    </source>
</evidence>
<keyword evidence="7 14" id="KW-0812">Transmembrane</keyword>
<evidence type="ECO:0000256" key="7">
    <source>
        <dbReference type="ARBA" id="ARBA00022692"/>
    </source>
</evidence>
<evidence type="ECO:0000256" key="11">
    <source>
        <dbReference type="ARBA" id="ARBA00023136"/>
    </source>
</evidence>
<keyword evidence="9 14" id="KW-1133">Transmembrane helix</keyword>
<keyword evidence="6" id="KW-1003">Cell membrane</keyword>
<name>A0ABR0JS41_9EURO</name>
<evidence type="ECO:0000256" key="14">
    <source>
        <dbReference type="SAM" id="Phobius"/>
    </source>
</evidence>
<sequence length="689" mass="78060">MVFVIRQLRKGPWKANNLASYANKIGCHLLRRVIWRQTRFAVNTVLSNSWLVLLTFPGSYTHFVIIGPDFPASHFTSLKRLHLSLHFHPLFSVKQFTDNVMEALIYDESPIAEYLEADAVPFEPAEQPSSPSHSQTFAPRGLPRIRERLRTLRQTAASVTDAANEQFLERFRYAIVASQLLYDDPKPRIQIQDEHTFDTDTFSVRGALMTAVLSFSIPCLLHFVRWRYRSTRPPGLAEILTYTSLLVVGCILAVYFLRRQYLDLTRRSAGSTLDKILAESHNLDTVVSEGLRFVQEVEVVSRGYEISHPLPPISRLEDQTSNIQCRELRATIGSTLRYSIGQSVDAHNAMQPFLRESDLKSYHDIYDVAMQDYTDAVTFANSIPVDTKDTLKELRFLFRLHFMARKVFLCDLLALHSGSTWQNIRQWRKTLRVLQDFETASSEAARDARAAVVQEEFGNNSRLKATEDGAPLTASHAERSTPQKRHTRAQLRRFDAVANAIRSLNAKARLLREEMDALASDEDDPGLSMAIARKYESLGPEIRNTLGEWEKGRNTMFLSTGSDPERRFSGASTEIRSPASPSPSSLGGMTIVDGGPAEALRLLIGEERGCSDGGSLDEEVFEAVALPRKRMSWTPMSREEKLNRLQEERKKRATLHEHAENTTSMLRELQMVIKHRPSPARSEARVTSI</sequence>
<evidence type="ECO:0000313" key="16">
    <source>
        <dbReference type="EMBL" id="KAK5068727.1"/>
    </source>
</evidence>
<feature type="transmembrane region" description="Helical" evidence="14">
    <location>
        <begin position="202"/>
        <end position="224"/>
    </location>
</feature>
<proteinExistence type="inferred from homology"/>